<name>A0A371EQH4_MUCPR</name>
<gene>
    <name evidence="1" type="ORF">CR513_52711</name>
</gene>
<dbReference type="EMBL" id="QJKJ01012593">
    <property type="protein sequence ID" value="RDX68321.1"/>
    <property type="molecule type" value="Genomic_DNA"/>
</dbReference>
<feature type="non-terminal residue" evidence="1">
    <location>
        <position position="1"/>
    </location>
</feature>
<keyword evidence="2" id="KW-1185">Reference proteome</keyword>
<sequence>MNKDDHKEKTYRFYEDYAKMCGFLIQKGQFVNKNGIINREFLDKKNYDPSKEHEIDNLQDAVEFTFDRNHELLHPKASLLPCNLLKH</sequence>
<dbReference type="Proteomes" id="UP000257109">
    <property type="component" value="Unassembled WGS sequence"/>
</dbReference>
<dbReference type="AlphaFoldDB" id="A0A371EQH4"/>
<comment type="caution">
    <text evidence="1">The sequence shown here is derived from an EMBL/GenBank/DDBJ whole genome shotgun (WGS) entry which is preliminary data.</text>
</comment>
<evidence type="ECO:0000313" key="2">
    <source>
        <dbReference type="Proteomes" id="UP000257109"/>
    </source>
</evidence>
<organism evidence="1 2">
    <name type="scientific">Mucuna pruriens</name>
    <name type="common">Velvet bean</name>
    <name type="synonym">Dolichos pruriens</name>
    <dbReference type="NCBI Taxonomy" id="157652"/>
    <lineage>
        <taxon>Eukaryota</taxon>
        <taxon>Viridiplantae</taxon>
        <taxon>Streptophyta</taxon>
        <taxon>Embryophyta</taxon>
        <taxon>Tracheophyta</taxon>
        <taxon>Spermatophyta</taxon>
        <taxon>Magnoliopsida</taxon>
        <taxon>eudicotyledons</taxon>
        <taxon>Gunneridae</taxon>
        <taxon>Pentapetalae</taxon>
        <taxon>rosids</taxon>
        <taxon>fabids</taxon>
        <taxon>Fabales</taxon>
        <taxon>Fabaceae</taxon>
        <taxon>Papilionoideae</taxon>
        <taxon>50 kb inversion clade</taxon>
        <taxon>NPAAA clade</taxon>
        <taxon>indigoferoid/millettioid clade</taxon>
        <taxon>Phaseoleae</taxon>
        <taxon>Mucuna</taxon>
    </lineage>
</organism>
<protein>
    <submittedName>
        <fullName evidence="1">Uncharacterized protein</fullName>
    </submittedName>
</protein>
<evidence type="ECO:0000313" key="1">
    <source>
        <dbReference type="EMBL" id="RDX68321.1"/>
    </source>
</evidence>
<proteinExistence type="predicted"/>
<reference evidence="1" key="1">
    <citation type="submission" date="2018-05" db="EMBL/GenBank/DDBJ databases">
        <title>Draft genome of Mucuna pruriens seed.</title>
        <authorList>
            <person name="Nnadi N.E."/>
            <person name="Vos R."/>
            <person name="Hasami M.H."/>
            <person name="Devisetty U.K."/>
            <person name="Aguiy J.C."/>
        </authorList>
    </citation>
    <scope>NUCLEOTIDE SEQUENCE [LARGE SCALE GENOMIC DNA]</scope>
    <source>
        <strain evidence="1">JCA_2017</strain>
    </source>
</reference>
<accession>A0A371EQH4</accession>